<keyword evidence="1" id="KW-1015">Disulfide bond</keyword>
<evidence type="ECO:0000256" key="2">
    <source>
        <dbReference type="ARBA" id="ARBA00024195"/>
    </source>
</evidence>
<evidence type="ECO:0000259" key="3">
    <source>
        <dbReference type="PROSITE" id="PS50240"/>
    </source>
</evidence>
<dbReference type="InterPro" id="IPR043504">
    <property type="entry name" value="Peptidase_S1_PA_chymotrypsin"/>
</dbReference>
<comment type="caution">
    <text evidence="4">The sequence shown here is derived from an EMBL/GenBank/DDBJ whole genome shotgun (WGS) entry which is preliminary data.</text>
</comment>
<name>A0ABD0YAT0_9HEMI</name>
<dbReference type="SUPFAM" id="SSF50494">
    <property type="entry name" value="Trypsin-like serine proteases"/>
    <property type="match status" value="1"/>
</dbReference>
<dbReference type="InterPro" id="IPR033116">
    <property type="entry name" value="TRYPSIN_SER"/>
</dbReference>
<organism evidence="4 5">
    <name type="scientific">Ranatra chinensis</name>
    <dbReference type="NCBI Taxonomy" id="642074"/>
    <lineage>
        <taxon>Eukaryota</taxon>
        <taxon>Metazoa</taxon>
        <taxon>Ecdysozoa</taxon>
        <taxon>Arthropoda</taxon>
        <taxon>Hexapoda</taxon>
        <taxon>Insecta</taxon>
        <taxon>Pterygota</taxon>
        <taxon>Neoptera</taxon>
        <taxon>Paraneoptera</taxon>
        <taxon>Hemiptera</taxon>
        <taxon>Heteroptera</taxon>
        <taxon>Panheteroptera</taxon>
        <taxon>Nepomorpha</taxon>
        <taxon>Nepidae</taxon>
        <taxon>Ranatrinae</taxon>
        <taxon>Ranatra</taxon>
    </lineage>
</organism>
<feature type="domain" description="Peptidase S1" evidence="3">
    <location>
        <begin position="68"/>
        <end position="276"/>
    </location>
</feature>
<evidence type="ECO:0000313" key="5">
    <source>
        <dbReference type="Proteomes" id="UP001558652"/>
    </source>
</evidence>
<dbReference type="InterPro" id="IPR051487">
    <property type="entry name" value="Ser/Thr_Proteases_Immune/Dev"/>
</dbReference>
<dbReference type="PROSITE" id="PS00135">
    <property type="entry name" value="TRYPSIN_SER"/>
    <property type="match status" value="1"/>
</dbReference>
<gene>
    <name evidence="4" type="ORF">AAG570_001056</name>
</gene>
<dbReference type="InterPro" id="IPR009003">
    <property type="entry name" value="Peptidase_S1_PA"/>
</dbReference>
<dbReference type="InterPro" id="IPR001254">
    <property type="entry name" value="Trypsin_dom"/>
</dbReference>
<keyword evidence="5" id="KW-1185">Reference proteome</keyword>
<evidence type="ECO:0000313" key="4">
    <source>
        <dbReference type="EMBL" id="KAL1124428.1"/>
    </source>
</evidence>
<dbReference type="SMART" id="SM00020">
    <property type="entry name" value="Tryp_SPc"/>
    <property type="match status" value="1"/>
</dbReference>
<accession>A0ABD0YAT0</accession>
<dbReference type="Gene3D" id="2.40.10.10">
    <property type="entry name" value="Trypsin-like serine proteases"/>
    <property type="match status" value="1"/>
</dbReference>
<comment type="similarity">
    <text evidence="2">Belongs to the peptidase S1 family. CLIP subfamily.</text>
</comment>
<dbReference type="AlphaFoldDB" id="A0ABD0YAT0"/>
<evidence type="ECO:0000256" key="1">
    <source>
        <dbReference type="ARBA" id="ARBA00023157"/>
    </source>
</evidence>
<dbReference type="PROSITE" id="PS50240">
    <property type="entry name" value="TRYPSIN_DOM"/>
    <property type="match status" value="1"/>
</dbReference>
<proteinExistence type="inferred from homology"/>
<sequence>MTTLSNSNYLELTFRTGLYASGYVNCTVQAIEKSIDFVQRTTTTTEIIPIDSVEIDSSEHGGPKGDKSTNCSCGWANKARVIGGRETAVNEYPFNVALTGRDDESNYTQQINVIFIDMHPGYQGNEPNFDIAVLVLEKKIEYNQFVGPVCLPNRQLNLVGDHVKVIGWGRTQSYGAGSFFVKKTNVKVLPLVECARAFPRHVDLANPHLICTYSKMKGIGLGDSGGPVVWLDPETNRYTVVGLPALVRLYLGENHYVPDMSTDVSSYIDWIAKSVDSK</sequence>
<protein>
    <recommendedName>
        <fullName evidence="3">Peptidase S1 domain-containing protein</fullName>
    </recommendedName>
</protein>
<dbReference type="EMBL" id="JBFDAA010000010">
    <property type="protein sequence ID" value="KAL1124428.1"/>
    <property type="molecule type" value="Genomic_DNA"/>
</dbReference>
<dbReference type="Pfam" id="PF00089">
    <property type="entry name" value="Trypsin"/>
    <property type="match status" value="1"/>
</dbReference>
<dbReference type="PANTHER" id="PTHR24256">
    <property type="entry name" value="TRYPTASE-RELATED"/>
    <property type="match status" value="1"/>
</dbReference>
<reference evidence="4 5" key="1">
    <citation type="submission" date="2024-07" db="EMBL/GenBank/DDBJ databases">
        <title>Chromosome-level genome assembly of the water stick insect Ranatra chinensis (Heteroptera: Nepidae).</title>
        <authorList>
            <person name="Liu X."/>
        </authorList>
    </citation>
    <scope>NUCLEOTIDE SEQUENCE [LARGE SCALE GENOMIC DNA]</scope>
    <source>
        <strain evidence="4">Cailab_2021Rc</strain>
        <tissue evidence="4">Muscle</tissue>
    </source>
</reference>
<dbReference type="Proteomes" id="UP001558652">
    <property type="component" value="Unassembled WGS sequence"/>
</dbReference>